<sequence length="85" mass="9421">MLCWEKHAVFGTMLLFRGDVNSIRIGDNVNIQDGAIIHATFNKYAVSIGNNVSIGHRAIVHGCTIEDNVFDRNGKYRNGRLCSGK</sequence>
<evidence type="ECO:0000313" key="2">
    <source>
        <dbReference type="EMBL" id="GJM53740.1"/>
    </source>
</evidence>
<evidence type="ECO:0000313" key="1">
    <source>
        <dbReference type="EMBL" id="GJM50896.1"/>
    </source>
</evidence>
<reference evidence="1 4" key="1">
    <citation type="submission" date="2021-11" db="EMBL/GenBank/DDBJ databases">
        <title>Draft genome sequence of Capnocytophaga sp. strain KC07075 isolated from cat oral cavity.</title>
        <authorList>
            <person name="Suzuki M."/>
            <person name="Imaoka K."/>
            <person name="Kimura M."/>
            <person name="Morikawa S."/>
            <person name="Maeda K."/>
        </authorList>
    </citation>
    <scope>NUCLEOTIDE SEQUENCE</scope>
    <source>
        <strain evidence="1">KC07075</strain>
        <strain evidence="2 4">KC07079</strain>
    </source>
</reference>
<evidence type="ECO:0000313" key="3">
    <source>
        <dbReference type="Proteomes" id="UP001207736"/>
    </source>
</evidence>
<comment type="caution">
    <text evidence="1">The sequence shown here is derived from an EMBL/GenBank/DDBJ whole genome shotgun (WGS) entry which is preliminary data.</text>
</comment>
<dbReference type="PANTHER" id="PTHR13061">
    <property type="entry name" value="DYNACTIN SUBUNIT P25"/>
    <property type="match status" value="1"/>
</dbReference>
<dbReference type="Gene3D" id="2.160.10.10">
    <property type="entry name" value="Hexapeptide repeat proteins"/>
    <property type="match status" value="1"/>
</dbReference>
<dbReference type="InterPro" id="IPR011004">
    <property type="entry name" value="Trimer_LpxA-like_sf"/>
</dbReference>
<evidence type="ECO:0000313" key="4">
    <source>
        <dbReference type="Proteomes" id="UP001208692"/>
    </source>
</evidence>
<dbReference type="EMBL" id="BQKA01000034">
    <property type="protein sequence ID" value="GJM50896.1"/>
    <property type="molecule type" value="Genomic_DNA"/>
</dbReference>
<name>A0AAV5AY64_9FLAO</name>
<dbReference type="EMBL" id="BQKB01000049">
    <property type="protein sequence ID" value="GJM53740.1"/>
    <property type="molecule type" value="Genomic_DNA"/>
</dbReference>
<protein>
    <submittedName>
        <fullName evidence="1">Uncharacterized protein</fullName>
    </submittedName>
</protein>
<organism evidence="1 3">
    <name type="scientific">Capnocytophaga catalasegens</name>
    <dbReference type="NCBI Taxonomy" id="1004260"/>
    <lineage>
        <taxon>Bacteria</taxon>
        <taxon>Pseudomonadati</taxon>
        <taxon>Bacteroidota</taxon>
        <taxon>Flavobacteriia</taxon>
        <taxon>Flavobacteriales</taxon>
        <taxon>Flavobacteriaceae</taxon>
        <taxon>Capnocytophaga</taxon>
    </lineage>
</organism>
<dbReference type="PANTHER" id="PTHR13061:SF29">
    <property type="entry name" value="GAMMA CARBONIC ANHYDRASE-LIKE 1, MITOCHONDRIAL-RELATED"/>
    <property type="match status" value="1"/>
</dbReference>
<accession>A0AAV5AY64</accession>
<proteinExistence type="predicted"/>
<dbReference type="InterPro" id="IPR050484">
    <property type="entry name" value="Transf_Hexapept/Carb_Anhydrase"/>
</dbReference>
<gene>
    <name evidence="1" type="ORF">RCZ15_18690</name>
    <name evidence="2" type="ORF">RCZ16_20560</name>
</gene>
<dbReference type="Proteomes" id="UP001208692">
    <property type="component" value="Unassembled WGS sequence"/>
</dbReference>
<dbReference type="Proteomes" id="UP001207736">
    <property type="component" value="Unassembled WGS sequence"/>
</dbReference>
<dbReference type="SUPFAM" id="SSF51161">
    <property type="entry name" value="Trimeric LpxA-like enzymes"/>
    <property type="match status" value="1"/>
</dbReference>
<dbReference type="AlphaFoldDB" id="A0AAV5AY64"/>
<keyword evidence="4" id="KW-1185">Reference proteome</keyword>